<comment type="caution">
    <text evidence="2">The sequence shown here is derived from an EMBL/GenBank/DDBJ whole genome shotgun (WGS) entry which is preliminary data.</text>
</comment>
<dbReference type="AlphaFoldDB" id="K1SRC3"/>
<reference evidence="2" key="1">
    <citation type="journal article" date="2013" name="Environ. Microbiol.">
        <title>Microbiota from the distal guts of lean and obese adolescents exhibit partial functional redundancy besides clear differences in community structure.</title>
        <authorList>
            <person name="Ferrer M."/>
            <person name="Ruiz A."/>
            <person name="Lanza F."/>
            <person name="Haange S.B."/>
            <person name="Oberbach A."/>
            <person name="Till H."/>
            <person name="Bargiela R."/>
            <person name="Campoy C."/>
            <person name="Segura M.T."/>
            <person name="Richter M."/>
            <person name="von Bergen M."/>
            <person name="Seifert J."/>
            <person name="Suarez A."/>
        </authorList>
    </citation>
    <scope>NUCLEOTIDE SEQUENCE</scope>
</reference>
<dbReference type="GO" id="GO:0003941">
    <property type="term" value="F:L-serine ammonia-lyase activity"/>
    <property type="evidence" value="ECO:0007669"/>
    <property type="project" value="InterPro"/>
</dbReference>
<gene>
    <name evidence="2" type="ORF">OBE_14464</name>
</gene>
<dbReference type="Gene3D" id="3.30.1330.90">
    <property type="entry name" value="D-3-phosphoglycerate dehydrogenase, domain 3"/>
    <property type="match status" value="1"/>
</dbReference>
<dbReference type="GO" id="GO:0051539">
    <property type="term" value="F:4 iron, 4 sulfur cluster binding"/>
    <property type="evidence" value="ECO:0007669"/>
    <property type="project" value="InterPro"/>
</dbReference>
<proteinExistence type="predicted"/>
<sequence>SSSHTMGPQRAAKLFQERCPNASYYEVTLYGSLAATVRDT</sequence>
<evidence type="ECO:0000313" key="2">
    <source>
        <dbReference type="EMBL" id="EKC49781.1"/>
    </source>
</evidence>
<dbReference type="EMBL" id="AJWZ01009973">
    <property type="protein sequence ID" value="EKC49781.1"/>
    <property type="molecule type" value="Genomic_DNA"/>
</dbReference>
<protein>
    <recommendedName>
        <fullName evidence="1">Serine dehydratase beta chain domain-containing protein</fullName>
    </recommendedName>
</protein>
<dbReference type="GO" id="GO:0006094">
    <property type="term" value="P:gluconeogenesis"/>
    <property type="evidence" value="ECO:0007669"/>
    <property type="project" value="InterPro"/>
</dbReference>
<dbReference type="SUPFAM" id="SSF143548">
    <property type="entry name" value="Serine metabolism enzymes domain"/>
    <property type="match status" value="1"/>
</dbReference>
<dbReference type="InterPro" id="IPR029009">
    <property type="entry name" value="ASB_dom_sf"/>
</dbReference>
<feature type="non-terminal residue" evidence="2">
    <location>
        <position position="1"/>
    </location>
</feature>
<dbReference type="InterPro" id="IPR005131">
    <property type="entry name" value="Ser_deHydtase_bsu"/>
</dbReference>
<name>K1SRC3_9ZZZZ</name>
<organism evidence="2">
    <name type="scientific">human gut metagenome</name>
    <dbReference type="NCBI Taxonomy" id="408170"/>
    <lineage>
        <taxon>unclassified sequences</taxon>
        <taxon>metagenomes</taxon>
        <taxon>organismal metagenomes</taxon>
    </lineage>
</organism>
<dbReference type="Pfam" id="PF03315">
    <property type="entry name" value="SDH_beta"/>
    <property type="match status" value="1"/>
</dbReference>
<accession>K1SRC3</accession>
<feature type="domain" description="Serine dehydratase beta chain" evidence="1">
    <location>
        <begin position="1"/>
        <end position="37"/>
    </location>
</feature>
<evidence type="ECO:0000259" key="1">
    <source>
        <dbReference type="Pfam" id="PF03315"/>
    </source>
</evidence>